<keyword evidence="1" id="KW-0812">Transmembrane</keyword>
<name>A0AAD5K7A2_9FUNG</name>
<dbReference type="Proteomes" id="UP001209540">
    <property type="component" value="Unassembled WGS sequence"/>
</dbReference>
<keyword evidence="3" id="KW-1185">Reference proteome</keyword>
<dbReference type="EMBL" id="JAIXMP010000025">
    <property type="protein sequence ID" value="KAI9253940.1"/>
    <property type="molecule type" value="Genomic_DNA"/>
</dbReference>
<keyword evidence="1" id="KW-1133">Transmembrane helix</keyword>
<feature type="transmembrane region" description="Helical" evidence="1">
    <location>
        <begin position="48"/>
        <end position="72"/>
    </location>
</feature>
<evidence type="ECO:0000256" key="1">
    <source>
        <dbReference type="SAM" id="Phobius"/>
    </source>
</evidence>
<reference evidence="2" key="1">
    <citation type="journal article" date="2022" name="IScience">
        <title>Evolution of zygomycete secretomes and the origins of terrestrial fungal ecologies.</title>
        <authorList>
            <person name="Chang Y."/>
            <person name="Wang Y."/>
            <person name="Mondo S."/>
            <person name="Ahrendt S."/>
            <person name="Andreopoulos W."/>
            <person name="Barry K."/>
            <person name="Beard J."/>
            <person name="Benny G.L."/>
            <person name="Blankenship S."/>
            <person name="Bonito G."/>
            <person name="Cuomo C."/>
            <person name="Desiro A."/>
            <person name="Gervers K.A."/>
            <person name="Hundley H."/>
            <person name="Kuo A."/>
            <person name="LaButti K."/>
            <person name="Lang B.F."/>
            <person name="Lipzen A."/>
            <person name="O'Donnell K."/>
            <person name="Pangilinan J."/>
            <person name="Reynolds N."/>
            <person name="Sandor L."/>
            <person name="Smith M.E."/>
            <person name="Tsang A."/>
            <person name="Grigoriev I.V."/>
            <person name="Stajich J.E."/>
            <person name="Spatafora J.W."/>
        </authorList>
    </citation>
    <scope>NUCLEOTIDE SEQUENCE</scope>
    <source>
        <strain evidence="2">RSA 2281</strain>
    </source>
</reference>
<accession>A0AAD5K7A2</accession>
<gene>
    <name evidence="2" type="ORF">BDA99DRAFT_540544</name>
</gene>
<organism evidence="2 3">
    <name type="scientific">Phascolomyces articulosus</name>
    <dbReference type="NCBI Taxonomy" id="60185"/>
    <lineage>
        <taxon>Eukaryota</taxon>
        <taxon>Fungi</taxon>
        <taxon>Fungi incertae sedis</taxon>
        <taxon>Mucoromycota</taxon>
        <taxon>Mucoromycotina</taxon>
        <taxon>Mucoromycetes</taxon>
        <taxon>Mucorales</taxon>
        <taxon>Lichtheimiaceae</taxon>
        <taxon>Phascolomyces</taxon>
    </lineage>
</organism>
<feature type="transmembrane region" description="Helical" evidence="1">
    <location>
        <begin position="78"/>
        <end position="99"/>
    </location>
</feature>
<protein>
    <submittedName>
        <fullName evidence="2">Uncharacterized protein</fullName>
    </submittedName>
</protein>
<reference evidence="2" key="2">
    <citation type="submission" date="2023-02" db="EMBL/GenBank/DDBJ databases">
        <authorList>
            <consortium name="DOE Joint Genome Institute"/>
            <person name="Mondo S.J."/>
            <person name="Chang Y."/>
            <person name="Wang Y."/>
            <person name="Ahrendt S."/>
            <person name="Andreopoulos W."/>
            <person name="Barry K."/>
            <person name="Beard J."/>
            <person name="Benny G.L."/>
            <person name="Blankenship S."/>
            <person name="Bonito G."/>
            <person name="Cuomo C."/>
            <person name="Desiro A."/>
            <person name="Gervers K.A."/>
            <person name="Hundley H."/>
            <person name="Kuo A."/>
            <person name="LaButti K."/>
            <person name="Lang B.F."/>
            <person name="Lipzen A."/>
            <person name="O'Donnell K."/>
            <person name="Pangilinan J."/>
            <person name="Reynolds N."/>
            <person name="Sandor L."/>
            <person name="Smith M.W."/>
            <person name="Tsang A."/>
            <person name="Grigoriev I.V."/>
            <person name="Stajich J.E."/>
            <person name="Spatafora J.W."/>
        </authorList>
    </citation>
    <scope>NUCLEOTIDE SEQUENCE</scope>
    <source>
        <strain evidence="2">RSA 2281</strain>
    </source>
</reference>
<feature type="transmembrane region" description="Helical" evidence="1">
    <location>
        <begin position="6"/>
        <end position="28"/>
    </location>
</feature>
<evidence type="ECO:0000313" key="2">
    <source>
        <dbReference type="EMBL" id="KAI9253940.1"/>
    </source>
</evidence>
<comment type="caution">
    <text evidence="2">The sequence shown here is derived from an EMBL/GenBank/DDBJ whole genome shotgun (WGS) entry which is preliminary data.</text>
</comment>
<sequence>MVRLFYLPGFLITTAGFYFGDSIADSVYMRQVQKATGDSEPAYSEKRLSLTGIFMGVVFFLTGLFVTYGWYIQENIRFLVGTICQALGSYAVIIVYHIILQKQQNDMFINNNIYNTQGFLVLL</sequence>
<proteinExistence type="predicted"/>
<dbReference type="AlphaFoldDB" id="A0AAD5K7A2"/>
<evidence type="ECO:0000313" key="3">
    <source>
        <dbReference type="Proteomes" id="UP001209540"/>
    </source>
</evidence>
<keyword evidence="1" id="KW-0472">Membrane</keyword>